<keyword evidence="6 8" id="KW-0472">Membrane</keyword>
<keyword evidence="4 8" id="KW-0812">Transmembrane</keyword>
<dbReference type="PANTHER" id="PTHR47234">
    <property type="match status" value="1"/>
</dbReference>
<keyword evidence="14" id="KW-1185">Reference proteome</keyword>
<dbReference type="Gene3D" id="2.40.170.20">
    <property type="entry name" value="TonB-dependent receptor, beta-barrel domain"/>
    <property type="match status" value="1"/>
</dbReference>
<dbReference type="GO" id="GO:0009279">
    <property type="term" value="C:cell outer membrane"/>
    <property type="evidence" value="ECO:0007669"/>
    <property type="project" value="UniProtKB-SubCell"/>
</dbReference>
<evidence type="ECO:0000313" key="13">
    <source>
        <dbReference type="EMBL" id="SFR50812.1"/>
    </source>
</evidence>
<evidence type="ECO:0000313" key="14">
    <source>
        <dbReference type="Proteomes" id="UP000199424"/>
    </source>
</evidence>
<organism evidence="13 14">
    <name type="scientific">Pseudidiomarina maritima</name>
    <dbReference type="NCBI Taxonomy" id="519453"/>
    <lineage>
        <taxon>Bacteria</taxon>
        <taxon>Pseudomonadati</taxon>
        <taxon>Pseudomonadota</taxon>
        <taxon>Gammaproteobacteria</taxon>
        <taxon>Alteromonadales</taxon>
        <taxon>Idiomarinaceae</taxon>
        <taxon>Pseudidiomarina</taxon>
    </lineage>
</organism>
<evidence type="ECO:0000256" key="8">
    <source>
        <dbReference type="PROSITE-ProRule" id="PRU01360"/>
    </source>
</evidence>
<comment type="subcellular location">
    <subcellularLocation>
        <location evidence="1 8">Cell outer membrane</location>
        <topology evidence="1 8">Multi-pass membrane protein</topology>
    </subcellularLocation>
</comment>
<keyword evidence="10" id="KW-0732">Signal</keyword>
<dbReference type="InterPro" id="IPR037066">
    <property type="entry name" value="Plug_dom_sf"/>
</dbReference>
<evidence type="ECO:0000256" key="2">
    <source>
        <dbReference type="ARBA" id="ARBA00022448"/>
    </source>
</evidence>
<evidence type="ECO:0000256" key="6">
    <source>
        <dbReference type="ARBA" id="ARBA00023136"/>
    </source>
</evidence>
<dbReference type="PROSITE" id="PS52016">
    <property type="entry name" value="TONB_DEPENDENT_REC_3"/>
    <property type="match status" value="1"/>
</dbReference>
<keyword evidence="7 8" id="KW-0998">Cell outer membrane</keyword>
<keyword evidence="13" id="KW-0675">Receptor</keyword>
<evidence type="ECO:0000256" key="9">
    <source>
        <dbReference type="RuleBase" id="RU003357"/>
    </source>
</evidence>
<proteinExistence type="inferred from homology"/>
<dbReference type="SUPFAM" id="SSF56935">
    <property type="entry name" value="Porins"/>
    <property type="match status" value="1"/>
</dbReference>
<feature type="domain" description="TonB-dependent receptor plug" evidence="12">
    <location>
        <begin position="53"/>
        <end position="169"/>
    </location>
</feature>
<keyword evidence="5 9" id="KW-0798">TonB box</keyword>
<dbReference type="InterPro" id="IPR000531">
    <property type="entry name" value="Beta-barrel_TonB"/>
</dbReference>
<dbReference type="RefSeq" id="WP_092857374.1">
    <property type="nucleotide sequence ID" value="NZ_FOYU01000002.1"/>
</dbReference>
<name>A0A1I6H8N7_9GAMM</name>
<keyword evidence="2 8" id="KW-0813">Transport</keyword>
<evidence type="ECO:0000256" key="10">
    <source>
        <dbReference type="SAM" id="SignalP"/>
    </source>
</evidence>
<dbReference type="InterPro" id="IPR012910">
    <property type="entry name" value="Plug_dom"/>
</dbReference>
<evidence type="ECO:0000256" key="4">
    <source>
        <dbReference type="ARBA" id="ARBA00022692"/>
    </source>
</evidence>
<evidence type="ECO:0000256" key="1">
    <source>
        <dbReference type="ARBA" id="ARBA00004571"/>
    </source>
</evidence>
<dbReference type="InterPro" id="IPR039426">
    <property type="entry name" value="TonB-dep_rcpt-like"/>
</dbReference>
<feature type="domain" description="TonB-dependent receptor-like beta-barrel" evidence="11">
    <location>
        <begin position="341"/>
        <end position="866"/>
    </location>
</feature>
<evidence type="ECO:0000256" key="7">
    <source>
        <dbReference type="ARBA" id="ARBA00023237"/>
    </source>
</evidence>
<feature type="chain" id="PRO_5011693964" evidence="10">
    <location>
        <begin position="25"/>
        <end position="902"/>
    </location>
</feature>
<dbReference type="Gene3D" id="2.170.130.10">
    <property type="entry name" value="TonB-dependent receptor, plug domain"/>
    <property type="match status" value="1"/>
</dbReference>
<keyword evidence="3 8" id="KW-1134">Transmembrane beta strand</keyword>
<accession>A0A1I6H8N7</accession>
<gene>
    <name evidence="13" type="ORF">SAMN04488070_1608</name>
</gene>
<dbReference type="Proteomes" id="UP000199424">
    <property type="component" value="Unassembled WGS sequence"/>
</dbReference>
<dbReference type="Pfam" id="PF07715">
    <property type="entry name" value="Plug"/>
    <property type="match status" value="1"/>
</dbReference>
<evidence type="ECO:0000256" key="3">
    <source>
        <dbReference type="ARBA" id="ARBA00022452"/>
    </source>
</evidence>
<protein>
    <submittedName>
        <fullName evidence="13">TonB dependent receptor</fullName>
    </submittedName>
</protein>
<dbReference type="CDD" id="cd01347">
    <property type="entry name" value="ligand_gated_channel"/>
    <property type="match status" value="1"/>
</dbReference>
<evidence type="ECO:0000259" key="11">
    <source>
        <dbReference type="Pfam" id="PF00593"/>
    </source>
</evidence>
<sequence>MTKFALSGVATALTALLLPAQTMAQDTQKQAQIDEEKVERVTVTGSRLQRTEAESAAPIQVFTAEDLENSGVNSLEVILQRMSASAGAAGGQSNAYWTSNGWGTAQVNLRGLGINRTLVLLNGRRVVNGGTGANSSVDLNMIPVEMIERIEVLKDGASAIYGADAVAGVVNIITRKSYEGFSIEARFGATDSGDAQERAINTVFGASNDRARIVGTVGYRSNDAYNMQDQAGCALAEVAPGELGCFGSSSTIGGRATILTGADAGSRINFNQEPGGDSDFYEPYDPAKHNFDFFSQLNSVNPITNWNFSTFADYRLVGDTYAFVEVLYNNRRSDQIATSGTVGGIEYAVDHPDNPTGETIRLDSRRLLEAGTRDFFQDVNTWRFVGGLNGMIDANWNWEVAYNFGRTSGIDGATNIANMERLGRAIDPEQCGQSGVPCVDLLGFGGFSQDAIDYIMFRIDSEGGNEQRSITANITGDLFELPSGYVPVAFGVEHREEKGWRNPDSAVVAGVMNTNQADPISGSYSVDEVYVETALPLLNDVPFAQSVNLELAYRYSDYDTFGSDGNYKASLHWQVNDALKLRATNSTAFRVPNIPELFGGVAEGNLTTTDPCDGWDQPGKNPTVAANCQADGVPAGYTQLGSTILTTVGGNPNLEPEDAKTFTAGVVWDAPFADNLQFTVDYYKIDIENAIQRIPGSTKLSVCYNSENLSHPFCNDSQFTRDSLTGEINFLSAQPTNAATEEVSGVDAAVFYKTDLSGFATTMNWTVSYLDEYTVTPFAGGTPIAYAGKITGGSGSYTNWRSNASVTVDRDDWQAHWSVQYIGGADDINAAPGDIGDHAPSVFYHNVQGTYYVNSNMSLVGGINNVFDKQPPFIQSWTDANTDTMTYNLLGRQLFIKMRYTF</sequence>
<comment type="similarity">
    <text evidence="8 9">Belongs to the TonB-dependent receptor family.</text>
</comment>
<feature type="signal peptide" evidence="10">
    <location>
        <begin position="1"/>
        <end position="24"/>
    </location>
</feature>
<dbReference type="PANTHER" id="PTHR47234:SF2">
    <property type="entry name" value="TONB-DEPENDENT RECEPTOR"/>
    <property type="match status" value="1"/>
</dbReference>
<evidence type="ECO:0000256" key="5">
    <source>
        <dbReference type="ARBA" id="ARBA00023077"/>
    </source>
</evidence>
<dbReference type="InterPro" id="IPR036942">
    <property type="entry name" value="Beta-barrel_TonB_sf"/>
</dbReference>
<dbReference type="Pfam" id="PF00593">
    <property type="entry name" value="TonB_dep_Rec_b-barrel"/>
    <property type="match status" value="1"/>
</dbReference>
<evidence type="ECO:0000259" key="12">
    <source>
        <dbReference type="Pfam" id="PF07715"/>
    </source>
</evidence>
<dbReference type="EMBL" id="FOYU01000002">
    <property type="protein sequence ID" value="SFR50812.1"/>
    <property type="molecule type" value="Genomic_DNA"/>
</dbReference>
<reference evidence="14" key="1">
    <citation type="submission" date="2016-10" db="EMBL/GenBank/DDBJ databases">
        <authorList>
            <person name="Varghese N."/>
            <person name="Submissions S."/>
        </authorList>
    </citation>
    <scope>NUCLEOTIDE SEQUENCE [LARGE SCALE GENOMIC DNA]</scope>
    <source>
        <strain evidence="14">CGMCC 1.7285</strain>
    </source>
</reference>
<dbReference type="AlphaFoldDB" id="A0A1I6H8N7"/>